<evidence type="ECO:0000313" key="3">
    <source>
        <dbReference type="Proteomes" id="UP000243468"/>
    </source>
</evidence>
<accession>A0A1G6PAX0</accession>
<dbReference type="InterPro" id="IPR036513">
    <property type="entry name" value="STAS_dom_sf"/>
</dbReference>
<dbReference type="Proteomes" id="UP000243468">
    <property type="component" value="Unassembled WGS sequence"/>
</dbReference>
<feature type="domain" description="STAS" evidence="1">
    <location>
        <begin position="9"/>
        <end position="96"/>
    </location>
</feature>
<dbReference type="InterPro" id="IPR058548">
    <property type="entry name" value="MlaB-like_STAS"/>
</dbReference>
<sequence length="96" mass="10898">MIQFIHQELQVSGKIDYANAEDYYQQGLKLIQSQNQFPVVVNLAQLEQGGTLALAVLVRWLRQTPKAQGLQFKAVPEKMLKIIQACHLHDDLQLIA</sequence>
<reference evidence="3" key="1">
    <citation type="submission" date="2016-09" db="EMBL/GenBank/DDBJ databases">
        <authorList>
            <person name="Varghese N."/>
            <person name="Submissions S."/>
        </authorList>
    </citation>
    <scope>NUCLEOTIDE SEQUENCE [LARGE SCALE GENOMIC DNA]</scope>
    <source>
        <strain evidence="3">ANC 4667</strain>
    </source>
</reference>
<dbReference type="EMBL" id="FMYO01000013">
    <property type="protein sequence ID" value="SDC77158.1"/>
    <property type="molecule type" value="Genomic_DNA"/>
</dbReference>
<gene>
    <name evidence="2" type="ORF">SAMN05421732_1139</name>
</gene>
<evidence type="ECO:0000313" key="2">
    <source>
        <dbReference type="EMBL" id="SDC77158.1"/>
    </source>
</evidence>
<dbReference type="AlphaFoldDB" id="A0A1G6PAX0"/>
<protein>
    <submittedName>
        <fullName evidence="2">Phospholipid transport system transporter-binding protein</fullName>
    </submittedName>
</protein>
<keyword evidence="3" id="KW-1185">Reference proteome</keyword>
<name>A0A1G6PAX0_9GAMM</name>
<dbReference type="Gene3D" id="3.30.750.24">
    <property type="entry name" value="STAS domain"/>
    <property type="match status" value="1"/>
</dbReference>
<dbReference type="InterPro" id="IPR002645">
    <property type="entry name" value="STAS_dom"/>
</dbReference>
<dbReference type="Pfam" id="PF13466">
    <property type="entry name" value="STAS_2"/>
    <property type="match status" value="1"/>
</dbReference>
<dbReference type="RefSeq" id="WP_092820738.1">
    <property type="nucleotide sequence ID" value="NZ_BAABKJ010000013.1"/>
</dbReference>
<proteinExistence type="predicted"/>
<dbReference type="SUPFAM" id="SSF52091">
    <property type="entry name" value="SpoIIaa-like"/>
    <property type="match status" value="1"/>
</dbReference>
<dbReference type="PROSITE" id="PS50801">
    <property type="entry name" value="STAS"/>
    <property type="match status" value="1"/>
</dbReference>
<dbReference type="OrthoDB" id="6706370at2"/>
<dbReference type="STRING" id="1226327.SAMN05421732_1139"/>
<organism evidence="2 3">
    <name type="scientific">Acinetobacter kookii</name>
    <dbReference type="NCBI Taxonomy" id="1226327"/>
    <lineage>
        <taxon>Bacteria</taxon>
        <taxon>Pseudomonadati</taxon>
        <taxon>Pseudomonadota</taxon>
        <taxon>Gammaproteobacteria</taxon>
        <taxon>Moraxellales</taxon>
        <taxon>Moraxellaceae</taxon>
        <taxon>Acinetobacter</taxon>
    </lineage>
</organism>
<evidence type="ECO:0000259" key="1">
    <source>
        <dbReference type="PROSITE" id="PS50801"/>
    </source>
</evidence>